<comment type="caution">
    <text evidence="4">The sequence shown here is derived from an EMBL/GenBank/DDBJ whole genome shotgun (WGS) entry which is preliminary data.</text>
</comment>
<dbReference type="Pfam" id="PF14742">
    <property type="entry name" value="GDE_N_bis"/>
    <property type="match status" value="1"/>
</dbReference>
<evidence type="ECO:0000313" key="4">
    <source>
        <dbReference type="EMBL" id="RFA11149.1"/>
    </source>
</evidence>
<dbReference type="InterPro" id="IPR032856">
    <property type="entry name" value="GDE_N_bis"/>
</dbReference>
<organism evidence="4 5">
    <name type="scientific">Subtercola boreus</name>
    <dbReference type="NCBI Taxonomy" id="120213"/>
    <lineage>
        <taxon>Bacteria</taxon>
        <taxon>Bacillati</taxon>
        <taxon>Actinomycetota</taxon>
        <taxon>Actinomycetes</taxon>
        <taxon>Micrococcales</taxon>
        <taxon>Microbacteriaceae</taxon>
        <taxon>Subtercola</taxon>
    </lineage>
</organism>
<evidence type="ECO:0000259" key="3">
    <source>
        <dbReference type="Pfam" id="PF22422"/>
    </source>
</evidence>
<dbReference type="Pfam" id="PF22422">
    <property type="entry name" value="MGH1-like_GH"/>
    <property type="match status" value="1"/>
</dbReference>
<evidence type="ECO:0000256" key="1">
    <source>
        <dbReference type="SAM" id="MobiDB-lite"/>
    </source>
</evidence>
<dbReference type="GO" id="GO:0005975">
    <property type="term" value="P:carbohydrate metabolic process"/>
    <property type="evidence" value="ECO:0007669"/>
    <property type="project" value="InterPro"/>
</dbReference>
<dbReference type="InterPro" id="IPR008928">
    <property type="entry name" value="6-hairpin_glycosidase_sf"/>
</dbReference>
<feature type="domain" description="Putative glycogen debranching enzyme N-terminal" evidence="2">
    <location>
        <begin position="52"/>
        <end position="260"/>
    </location>
</feature>
<name>A0A3E0VNG0_9MICO</name>
<dbReference type="InterPro" id="IPR012341">
    <property type="entry name" value="6hp_glycosidase-like_sf"/>
</dbReference>
<keyword evidence="5" id="KW-1185">Reference proteome</keyword>
<feature type="compositionally biased region" description="Pro residues" evidence="1">
    <location>
        <begin position="28"/>
        <end position="39"/>
    </location>
</feature>
<protein>
    <submittedName>
        <fullName evidence="4">Amylo-alpha-1,6-glucosidase</fullName>
    </submittedName>
</protein>
<dbReference type="InterPro" id="IPR054491">
    <property type="entry name" value="MGH1-like_GH"/>
</dbReference>
<feature type="domain" description="Mannosylglycerate hydrolase MGH1-like glycoside hydrolase" evidence="3">
    <location>
        <begin position="406"/>
        <end position="661"/>
    </location>
</feature>
<dbReference type="Gene3D" id="1.50.10.10">
    <property type="match status" value="1"/>
</dbReference>
<sequence length="760" mass="78693">MSPTASGPAASEPAASEPVASEPVDSVPAPPPLQPHPPLQPLLAGELVVFSAPTQVWSADDGSIGSRPIHGIYHSDLRLFSELAVTVAGEVPEHISTARDGARSATFTALLRGLDDSGADPRVRLDRHRTVLDGRVTETLTLSSALRTPIDTTLTVTLRPDFSEMQAVKAGLAAADARGGVGGTTNPPTTNSEGHVVFEAGTARAVLTAAGATISAPAGATGTATTGATIGAAADATATATATATWSVHIAPGASTTLSFSLDLSDSAAVVAGASEPTANTAETSSEKPSIRSGDSRLALWLTTALDDLDALRMVTRDHPDEPFLAAGSPWFFTLFGRDSIWAARFLLPFGTELAGSTLKVLARIQGTREIAGTAEQPGKIMHELRATELLIPGEDVALPPLYYGTVDATALWVILLHDAWTWGLDDDTVRALLPNLRAALAWMRDYGDSDGDGFLEYVDSTGHGLANQGWKDSGDSIQWRDGRLAEGPIALCEVQGYAYEAAVGGARLLEHFAAAPGESAAAEAGEASEADDATEAAEWRAWAAALKQRFAERFWIESPDGPYPAVALDASKQRVDTVTSNIGHLLGTGIVTPDQARLIAGRLVSPELSSGYGLRTLSTDSVGYWPLSYHGGSVWAHDTAIAVAGLAREGLGREASVLIEGLLAGAEGFGYRMPELHSGDPLATTGRPVPYPAACRPQAWSAAAAVSVLQAALGLVPDARSGTLAANPITPAVAGSLHVTGLRVGSRSHTVSTGAEPSS</sequence>
<dbReference type="AlphaFoldDB" id="A0A3E0VNG0"/>
<reference evidence="4 5" key="1">
    <citation type="submission" date="2017-04" db="EMBL/GenBank/DDBJ databases">
        <title>Comparative genome analysis of Subtercola boreus.</title>
        <authorList>
            <person name="Cho Y.-J."/>
            <person name="Cho A."/>
            <person name="Kim O.-S."/>
            <person name="Lee J.-I."/>
        </authorList>
    </citation>
    <scope>NUCLEOTIDE SEQUENCE [LARGE SCALE GENOMIC DNA]</scope>
    <source>
        <strain evidence="4 5">K300</strain>
    </source>
</reference>
<accession>A0A3E0VNG0</accession>
<dbReference type="SUPFAM" id="SSF48208">
    <property type="entry name" value="Six-hairpin glycosidases"/>
    <property type="match status" value="1"/>
</dbReference>
<proteinExistence type="predicted"/>
<feature type="compositionally biased region" description="Low complexity" evidence="1">
    <location>
        <begin position="1"/>
        <end position="23"/>
    </location>
</feature>
<evidence type="ECO:0000259" key="2">
    <source>
        <dbReference type="Pfam" id="PF14742"/>
    </source>
</evidence>
<evidence type="ECO:0000313" key="5">
    <source>
        <dbReference type="Proteomes" id="UP000256486"/>
    </source>
</evidence>
<feature type="region of interest" description="Disordered" evidence="1">
    <location>
        <begin position="1"/>
        <end position="39"/>
    </location>
</feature>
<dbReference type="EMBL" id="NBWZ01000001">
    <property type="protein sequence ID" value="RFA11149.1"/>
    <property type="molecule type" value="Genomic_DNA"/>
</dbReference>
<gene>
    <name evidence="4" type="ORF">B7R54_07400</name>
</gene>
<dbReference type="Proteomes" id="UP000256486">
    <property type="component" value="Unassembled WGS sequence"/>
</dbReference>